<dbReference type="EMBL" id="QXGC01007103">
    <property type="protein sequence ID" value="KAE9161000.1"/>
    <property type="molecule type" value="Genomic_DNA"/>
</dbReference>
<evidence type="ECO:0000313" key="11">
    <source>
        <dbReference type="Proteomes" id="UP000429523"/>
    </source>
</evidence>
<dbReference type="Proteomes" id="UP000441208">
    <property type="component" value="Unassembled WGS sequence"/>
</dbReference>
<dbReference type="Proteomes" id="UP000440732">
    <property type="component" value="Unassembled WGS sequence"/>
</dbReference>
<dbReference type="OrthoDB" id="128635at2759"/>
<evidence type="ECO:0000256" key="1">
    <source>
        <dbReference type="SAM" id="SignalP"/>
    </source>
</evidence>
<dbReference type="Proteomes" id="UP000460718">
    <property type="component" value="Unassembled WGS sequence"/>
</dbReference>
<dbReference type="EMBL" id="QXFW01007367">
    <property type="protein sequence ID" value="KAE8957235.1"/>
    <property type="molecule type" value="Genomic_DNA"/>
</dbReference>
<evidence type="ECO:0000313" key="6">
    <source>
        <dbReference type="EMBL" id="KAE9060124.1"/>
    </source>
</evidence>
<evidence type="ECO:0000313" key="3">
    <source>
        <dbReference type="EMBL" id="KAE8957235.1"/>
    </source>
</evidence>
<evidence type="ECO:0000313" key="5">
    <source>
        <dbReference type="EMBL" id="KAE9057982.1"/>
    </source>
</evidence>
<keyword evidence="1" id="KW-0732">Signal</keyword>
<dbReference type="EMBL" id="QXGE01007430">
    <property type="protein sequence ID" value="KAE9263429.1"/>
    <property type="molecule type" value="Genomic_DNA"/>
</dbReference>
<dbReference type="EMBL" id="QXGF01006626">
    <property type="protein sequence ID" value="KAE8917797.1"/>
    <property type="molecule type" value="Genomic_DNA"/>
</dbReference>
<dbReference type="EMBL" id="QXGD01006279">
    <property type="protein sequence ID" value="KAE9163520.1"/>
    <property type="molecule type" value="Genomic_DNA"/>
</dbReference>
<accession>A0A6A3DDW7</accession>
<keyword evidence="12" id="KW-1185">Reference proteome</keyword>
<evidence type="ECO:0000313" key="17">
    <source>
        <dbReference type="Proteomes" id="UP000460718"/>
    </source>
</evidence>
<feature type="signal peptide" evidence="1">
    <location>
        <begin position="1"/>
        <end position="23"/>
    </location>
</feature>
<evidence type="ECO:0000313" key="7">
    <source>
        <dbReference type="EMBL" id="KAE9159925.1"/>
    </source>
</evidence>
<name>A0A6A3DDW7_9STRA</name>
<evidence type="ECO:0000313" key="15">
    <source>
        <dbReference type="Proteomes" id="UP000440732"/>
    </source>
</evidence>
<evidence type="ECO:0000313" key="8">
    <source>
        <dbReference type="EMBL" id="KAE9161000.1"/>
    </source>
</evidence>
<dbReference type="EMBL" id="QXFX01007005">
    <property type="protein sequence ID" value="KAE9057514.1"/>
    <property type="molecule type" value="Genomic_DNA"/>
</dbReference>
<evidence type="ECO:0000313" key="14">
    <source>
        <dbReference type="Proteomes" id="UP000440367"/>
    </source>
</evidence>
<sequence>MRFTVFLALVVATFIACISITNAEALPETGRNLRAQQAGAAATKLFKSDDIAAKFIEHLNEKKILANAARMAAGAKEASKLTTKQTDKLTKMVAASVKKNPGKWPKIKKILLYSLGATVAGTIIYQVGKANGQSAATTTAAGSAEA</sequence>
<evidence type="ECO:0000313" key="4">
    <source>
        <dbReference type="EMBL" id="KAE9057514.1"/>
    </source>
</evidence>
<reference evidence="11 12" key="1">
    <citation type="submission" date="2018-08" db="EMBL/GenBank/DDBJ databases">
        <title>Genomic investigation of the strawberry pathogen Phytophthora fragariae indicates pathogenicity is determined by transcriptional variation in three key races.</title>
        <authorList>
            <person name="Adams T.M."/>
            <person name="Armitage A.D."/>
            <person name="Sobczyk M.K."/>
            <person name="Bates H.J."/>
            <person name="Dunwell J.M."/>
            <person name="Nellist C.F."/>
            <person name="Harrison R.J."/>
        </authorList>
    </citation>
    <scope>NUCLEOTIDE SEQUENCE [LARGE SCALE GENOMIC DNA]</scope>
    <source>
        <strain evidence="10 13">A4</strain>
        <strain evidence="9 14">BC-1</strain>
        <strain evidence="8 18">BC-23</strain>
        <strain evidence="7 12">NOV-27</strain>
        <strain evidence="6 15">NOV-5</strain>
        <strain evidence="5 16">NOV-71</strain>
        <strain evidence="2 11">NOV-9</strain>
        <strain evidence="4 19">ONT-3</strain>
        <strain evidence="3 17">SCRP245</strain>
    </source>
</reference>
<dbReference type="Proteomes" id="UP000476176">
    <property type="component" value="Unassembled WGS sequence"/>
</dbReference>
<evidence type="ECO:0000313" key="18">
    <source>
        <dbReference type="Proteomes" id="UP000476176"/>
    </source>
</evidence>
<dbReference type="Proteomes" id="UP000437068">
    <property type="component" value="Unassembled WGS sequence"/>
</dbReference>
<dbReference type="EMBL" id="QXGB01006944">
    <property type="protein sequence ID" value="KAE9159925.1"/>
    <property type="molecule type" value="Genomic_DNA"/>
</dbReference>
<gene>
    <name evidence="10" type="ORF">PF001_g31681</name>
    <name evidence="9" type="ORF">PF002_g31840</name>
    <name evidence="8" type="ORF">PF004_g30983</name>
    <name evidence="7" type="ORF">PF005_g31859</name>
    <name evidence="6" type="ORF">PF006_g31724</name>
    <name evidence="5" type="ORF">PF007_g31457</name>
    <name evidence="2" type="ORF">PF009_g31884</name>
    <name evidence="4" type="ORF">PF010_g31348</name>
    <name evidence="3" type="ORF">PF011_g31213</name>
</gene>
<evidence type="ECO:0000313" key="2">
    <source>
        <dbReference type="EMBL" id="KAE8917797.1"/>
    </source>
</evidence>
<evidence type="ECO:0008006" key="20">
    <source>
        <dbReference type="Google" id="ProtNLM"/>
    </source>
</evidence>
<evidence type="ECO:0000313" key="9">
    <source>
        <dbReference type="EMBL" id="KAE9163520.1"/>
    </source>
</evidence>
<evidence type="ECO:0000313" key="13">
    <source>
        <dbReference type="Proteomes" id="UP000437068"/>
    </source>
</evidence>
<dbReference type="Proteomes" id="UP000433483">
    <property type="component" value="Unassembled WGS sequence"/>
</dbReference>
<feature type="chain" id="PRO_5036163446" description="RxLR effector protein" evidence="1">
    <location>
        <begin position="24"/>
        <end position="146"/>
    </location>
</feature>
<dbReference type="EMBL" id="QXFZ01006803">
    <property type="protein sequence ID" value="KAE9057982.1"/>
    <property type="molecule type" value="Genomic_DNA"/>
</dbReference>
<dbReference type="Proteomes" id="UP000440367">
    <property type="component" value="Unassembled WGS sequence"/>
</dbReference>
<evidence type="ECO:0000313" key="16">
    <source>
        <dbReference type="Proteomes" id="UP000441208"/>
    </source>
</evidence>
<dbReference type="AlphaFoldDB" id="A0A6A3DDW7"/>
<proteinExistence type="predicted"/>
<dbReference type="Proteomes" id="UP000488956">
    <property type="component" value="Unassembled WGS sequence"/>
</dbReference>
<comment type="caution">
    <text evidence="2">The sequence shown here is derived from an EMBL/GenBank/DDBJ whole genome shotgun (WGS) entry which is preliminary data.</text>
</comment>
<evidence type="ECO:0000313" key="19">
    <source>
        <dbReference type="Proteomes" id="UP000488956"/>
    </source>
</evidence>
<organism evidence="2 11">
    <name type="scientific">Phytophthora fragariae</name>
    <dbReference type="NCBI Taxonomy" id="53985"/>
    <lineage>
        <taxon>Eukaryota</taxon>
        <taxon>Sar</taxon>
        <taxon>Stramenopiles</taxon>
        <taxon>Oomycota</taxon>
        <taxon>Peronosporomycetes</taxon>
        <taxon>Peronosporales</taxon>
        <taxon>Peronosporaceae</taxon>
        <taxon>Phytophthora</taxon>
    </lineage>
</organism>
<dbReference type="PROSITE" id="PS51257">
    <property type="entry name" value="PROKAR_LIPOPROTEIN"/>
    <property type="match status" value="1"/>
</dbReference>
<evidence type="ECO:0000313" key="10">
    <source>
        <dbReference type="EMBL" id="KAE9263429.1"/>
    </source>
</evidence>
<protein>
    <recommendedName>
        <fullName evidence="20">RxLR effector protein</fullName>
    </recommendedName>
</protein>
<dbReference type="EMBL" id="QXGA01007471">
    <property type="protein sequence ID" value="KAE9060124.1"/>
    <property type="molecule type" value="Genomic_DNA"/>
</dbReference>
<dbReference type="Proteomes" id="UP000429523">
    <property type="component" value="Unassembled WGS sequence"/>
</dbReference>
<evidence type="ECO:0000313" key="12">
    <source>
        <dbReference type="Proteomes" id="UP000433483"/>
    </source>
</evidence>